<dbReference type="AlphaFoldDB" id="E2C9A5"/>
<keyword evidence="3" id="KW-1185">Reference proteome</keyword>
<accession>E2C9A5</accession>
<evidence type="ECO:0000313" key="2">
    <source>
        <dbReference type="EMBL" id="EFN75450.1"/>
    </source>
</evidence>
<name>E2C9A5_HARSA</name>
<gene>
    <name evidence="2" type="ORF">EAI_06886</name>
</gene>
<sequence length="95" mass="9999">MPVKTQGLPGRRAELSRRRPSPARAHDGTTTDNASVKRPTPPSGRTPSADAAAVAAVATAATAAVVFTRTLPPPTPILASWSRDDYHTSMLCLHD</sequence>
<dbReference type="Proteomes" id="UP000008237">
    <property type="component" value="Unassembled WGS sequence"/>
</dbReference>
<reference evidence="2 3" key="1">
    <citation type="journal article" date="2010" name="Science">
        <title>Genomic comparison of the ants Camponotus floridanus and Harpegnathos saltator.</title>
        <authorList>
            <person name="Bonasio R."/>
            <person name="Zhang G."/>
            <person name="Ye C."/>
            <person name="Mutti N.S."/>
            <person name="Fang X."/>
            <person name="Qin N."/>
            <person name="Donahue G."/>
            <person name="Yang P."/>
            <person name="Li Q."/>
            <person name="Li C."/>
            <person name="Zhang P."/>
            <person name="Huang Z."/>
            <person name="Berger S.L."/>
            <person name="Reinberg D."/>
            <person name="Wang J."/>
            <person name="Liebig J."/>
        </authorList>
    </citation>
    <scope>NUCLEOTIDE SEQUENCE [LARGE SCALE GENOMIC DNA]</scope>
    <source>
        <strain evidence="2 3">R22 G/1</strain>
    </source>
</reference>
<dbReference type="EMBL" id="GL453806">
    <property type="protein sequence ID" value="EFN75450.1"/>
    <property type="molecule type" value="Genomic_DNA"/>
</dbReference>
<feature type="region of interest" description="Disordered" evidence="1">
    <location>
        <begin position="1"/>
        <end position="50"/>
    </location>
</feature>
<evidence type="ECO:0000313" key="3">
    <source>
        <dbReference type="Proteomes" id="UP000008237"/>
    </source>
</evidence>
<dbReference type="InParanoid" id="E2C9A5"/>
<organism evidence="3">
    <name type="scientific">Harpegnathos saltator</name>
    <name type="common">Jerdon's jumping ant</name>
    <dbReference type="NCBI Taxonomy" id="610380"/>
    <lineage>
        <taxon>Eukaryota</taxon>
        <taxon>Metazoa</taxon>
        <taxon>Ecdysozoa</taxon>
        <taxon>Arthropoda</taxon>
        <taxon>Hexapoda</taxon>
        <taxon>Insecta</taxon>
        <taxon>Pterygota</taxon>
        <taxon>Neoptera</taxon>
        <taxon>Endopterygota</taxon>
        <taxon>Hymenoptera</taxon>
        <taxon>Apocrita</taxon>
        <taxon>Aculeata</taxon>
        <taxon>Formicoidea</taxon>
        <taxon>Formicidae</taxon>
        <taxon>Ponerinae</taxon>
        <taxon>Ponerini</taxon>
        <taxon>Harpegnathos</taxon>
    </lineage>
</organism>
<evidence type="ECO:0000256" key="1">
    <source>
        <dbReference type="SAM" id="MobiDB-lite"/>
    </source>
</evidence>
<proteinExistence type="predicted"/>
<protein>
    <submittedName>
        <fullName evidence="2">Uncharacterized protein</fullName>
    </submittedName>
</protein>